<accession>A0A167V1R6</accession>
<sequence length="151" mass="17119">MVSQHHARHEIHRGQRDRRYHELVHVVLVKARPKRLLEGAYHGAADRATELQHKKDEPDNDGHLIVRHRCLRHGEHVGGHEPAAQAHQDLRSHDLERRWAGHPILSHPAQAYDADACPRNGQELVPAGVRRDEPGEQVEDDEAQGVDGLLL</sequence>
<gene>
    <name evidence="2" type="ORF">ISF_05141</name>
</gene>
<reference evidence="2 3" key="1">
    <citation type="journal article" date="2016" name="Genome Biol. Evol.">
        <title>Divergent and convergent evolution of fungal pathogenicity.</title>
        <authorList>
            <person name="Shang Y."/>
            <person name="Xiao G."/>
            <person name="Zheng P."/>
            <person name="Cen K."/>
            <person name="Zhan S."/>
            <person name="Wang C."/>
        </authorList>
    </citation>
    <scope>NUCLEOTIDE SEQUENCE [LARGE SCALE GENOMIC DNA]</scope>
    <source>
        <strain evidence="2 3">ARSEF 2679</strain>
    </source>
</reference>
<proteinExistence type="predicted"/>
<dbReference type="GeneID" id="30021433"/>
<dbReference type="RefSeq" id="XP_018703882.1">
    <property type="nucleotide sequence ID" value="XM_018848746.1"/>
</dbReference>
<feature type="compositionally biased region" description="Acidic residues" evidence="1">
    <location>
        <begin position="135"/>
        <end position="144"/>
    </location>
</feature>
<organism evidence="2 3">
    <name type="scientific">Cordyceps fumosorosea (strain ARSEF 2679)</name>
    <name type="common">Isaria fumosorosea</name>
    <dbReference type="NCBI Taxonomy" id="1081104"/>
    <lineage>
        <taxon>Eukaryota</taxon>
        <taxon>Fungi</taxon>
        <taxon>Dikarya</taxon>
        <taxon>Ascomycota</taxon>
        <taxon>Pezizomycotina</taxon>
        <taxon>Sordariomycetes</taxon>
        <taxon>Hypocreomycetidae</taxon>
        <taxon>Hypocreales</taxon>
        <taxon>Cordycipitaceae</taxon>
        <taxon>Cordyceps</taxon>
    </lineage>
</organism>
<dbReference type="Proteomes" id="UP000076744">
    <property type="component" value="Unassembled WGS sequence"/>
</dbReference>
<evidence type="ECO:0000313" key="2">
    <source>
        <dbReference type="EMBL" id="OAA62132.1"/>
    </source>
</evidence>
<evidence type="ECO:0000313" key="3">
    <source>
        <dbReference type="Proteomes" id="UP000076744"/>
    </source>
</evidence>
<evidence type="ECO:0000256" key="1">
    <source>
        <dbReference type="SAM" id="MobiDB-lite"/>
    </source>
</evidence>
<dbReference type="AlphaFoldDB" id="A0A167V1R6"/>
<feature type="region of interest" description="Disordered" evidence="1">
    <location>
        <begin position="129"/>
        <end position="151"/>
    </location>
</feature>
<name>A0A167V1R6_CORFA</name>
<dbReference type="EMBL" id="AZHB01000012">
    <property type="protein sequence ID" value="OAA62132.1"/>
    <property type="molecule type" value="Genomic_DNA"/>
</dbReference>
<protein>
    <submittedName>
        <fullName evidence="2">Uncharacterized protein</fullName>
    </submittedName>
</protein>
<comment type="caution">
    <text evidence="2">The sequence shown here is derived from an EMBL/GenBank/DDBJ whole genome shotgun (WGS) entry which is preliminary data.</text>
</comment>
<keyword evidence="3" id="KW-1185">Reference proteome</keyword>